<dbReference type="PROSITE" id="PS51471">
    <property type="entry name" value="FE2OG_OXY"/>
    <property type="match status" value="1"/>
</dbReference>
<gene>
    <name evidence="15" type="ORF">GSOID_T00009757001</name>
    <name evidence="16" type="ORF">GSOID_T00032303001</name>
</gene>
<dbReference type="EC" id="1.14.11.2" evidence="5"/>
<name>E4XYH6_OIKDI</name>
<dbReference type="GO" id="GO:0031418">
    <property type="term" value="F:L-ascorbic acid binding"/>
    <property type="evidence" value="ECO:0007669"/>
    <property type="project" value="UniProtKB-KW"/>
</dbReference>
<evidence type="ECO:0000313" key="16">
    <source>
        <dbReference type="EMBL" id="CBY38368.1"/>
    </source>
</evidence>
<evidence type="ECO:0000313" key="15">
    <source>
        <dbReference type="EMBL" id="CBY17758.1"/>
    </source>
</evidence>
<dbReference type="InterPro" id="IPR006620">
    <property type="entry name" value="Pro_4_hyd_alph"/>
</dbReference>
<proteinExistence type="inferred from homology"/>
<keyword evidence="8" id="KW-0847">Vitamin C</keyword>
<dbReference type="Proteomes" id="UP000011014">
    <property type="component" value="Unassembled WGS sequence"/>
</dbReference>
<evidence type="ECO:0000256" key="5">
    <source>
        <dbReference type="ARBA" id="ARBA00012269"/>
    </source>
</evidence>
<organism evidence="15">
    <name type="scientific">Oikopleura dioica</name>
    <name type="common">Tunicate</name>
    <dbReference type="NCBI Taxonomy" id="34765"/>
    <lineage>
        <taxon>Eukaryota</taxon>
        <taxon>Metazoa</taxon>
        <taxon>Chordata</taxon>
        <taxon>Tunicata</taxon>
        <taxon>Appendicularia</taxon>
        <taxon>Copelata</taxon>
        <taxon>Oikopleuridae</taxon>
        <taxon>Oikopleura</taxon>
    </lineage>
</organism>
<evidence type="ECO:0000256" key="7">
    <source>
        <dbReference type="ARBA" id="ARBA00022824"/>
    </source>
</evidence>
<dbReference type="EMBL" id="FN655197">
    <property type="protein sequence ID" value="CBY38368.1"/>
    <property type="molecule type" value="Genomic_DNA"/>
</dbReference>
<dbReference type="Proteomes" id="UP000001307">
    <property type="component" value="Unassembled WGS sequence"/>
</dbReference>
<protein>
    <recommendedName>
        <fullName evidence="5">procollagen-proline 4-dioxygenase</fullName>
        <ecNumber evidence="5">1.14.11.2</ecNumber>
    </recommendedName>
</protein>
<evidence type="ECO:0000256" key="3">
    <source>
        <dbReference type="ARBA" id="ARBA00004319"/>
    </source>
</evidence>
<evidence type="ECO:0000256" key="11">
    <source>
        <dbReference type="ARBA" id="ARBA00023004"/>
    </source>
</evidence>
<dbReference type="InterPro" id="IPR044862">
    <property type="entry name" value="Pro_4_hyd_alph_FE2OG_OXY"/>
</dbReference>
<comment type="similarity">
    <text evidence="4">Belongs to the P4HA family.</text>
</comment>
<feature type="domain" description="Fe2OG dioxygenase" evidence="14">
    <location>
        <begin position="393"/>
        <end position="501"/>
    </location>
</feature>
<dbReference type="PANTHER" id="PTHR10869">
    <property type="entry name" value="PROLYL 4-HYDROXYLASE ALPHA SUBUNIT"/>
    <property type="match status" value="1"/>
</dbReference>
<dbReference type="Pfam" id="PF23558">
    <property type="entry name" value="TPR_P4H"/>
    <property type="match status" value="1"/>
</dbReference>
<dbReference type="InterPro" id="IPR011990">
    <property type="entry name" value="TPR-like_helical_dom_sf"/>
</dbReference>
<dbReference type="Gene3D" id="2.60.120.620">
    <property type="entry name" value="q2cbj1_9rhob like domain"/>
    <property type="match status" value="1"/>
</dbReference>
<keyword evidence="17" id="KW-1185">Reference proteome</keyword>
<accession>E4XYH6</accession>
<evidence type="ECO:0000259" key="14">
    <source>
        <dbReference type="PROSITE" id="PS51471"/>
    </source>
</evidence>
<evidence type="ECO:0000256" key="2">
    <source>
        <dbReference type="ARBA" id="ARBA00002035"/>
    </source>
</evidence>
<feature type="coiled-coil region" evidence="13">
    <location>
        <begin position="35"/>
        <end position="62"/>
    </location>
</feature>
<keyword evidence="13" id="KW-0175">Coiled coil</keyword>
<sequence length="521" mass="59796">MRFFNFLLLQKIFSQEIFSSKKALEELDKYETDLIDSLLQQIRNKIKQFETLETKIENVKIQKRKSSIDHPIEQFKIINRFVTFWSILESEMEDSLSFLESGSAPNREDLVGAAEGLFRIQDVYSLDSSDLATGMSLGIQNKEPSSLTVEETLSIGKIGYWQSDHYHSSLWLVAAWKQNMIENDSELAVQILDHLAISVAELGDVQQALEITAFLIQMRPEEARYGRNYKYYLGELGLDEDSTLLESRGMNFSAEHLTRPEAHYESMQEYERLCREFSPPHKSNLKCFYWTGPSPLSPLQWAPVKTEELHGDPLVVQFYEVISDEEERAIQFLAGEHLNRATIQDPATGKLVNADYRIQKTAWLTEFEKLDVNGTIAKYNEKLTKITGLDADYAELVQVGNYGVAGQYEPHWDHQSYPGAENRWDPIEGSRIATWLAYMSEPNMGGGTVFIQAGIQARPIRNSAVFWYNLLPSGESDDNTQHAACPVLSGTKWVSNKWFHERGQEFRRKCALDEHQRNTYL</sequence>
<dbReference type="GO" id="GO:0005506">
    <property type="term" value="F:iron ion binding"/>
    <property type="evidence" value="ECO:0007669"/>
    <property type="project" value="InterPro"/>
</dbReference>
<dbReference type="AlphaFoldDB" id="E4XYH6"/>
<dbReference type="InterPro" id="IPR013547">
    <property type="entry name" value="P4H_N"/>
</dbReference>
<comment type="subcellular location">
    <subcellularLocation>
        <location evidence="3">Endoplasmic reticulum lumen</location>
    </subcellularLocation>
</comment>
<keyword evidence="7" id="KW-0256">Endoplasmic reticulum</keyword>
<dbReference type="Gene3D" id="1.25.40.10">
    <property type="entry name" value="Tetratricopeptide repeat domain"/>
    <property type="match status" value="1"/>
</dbReference>
<dbReference type="Pfam" id="PF08336">
    <property type="entry name" value="P4Ha_N"/>
    <property type="match status" value="1"/>
</dbReference>
<dbReference type="Gene3D" id="6.10.140.1460">
    <property type="match status" value="1"/>
</dbReference>
<evidence type="ECO:0000256" key="8">
    <source>
        <dbReference type="ARBA" id="ARBA00022896"/>
    </source>
</evidence>
<comment type="function">
    <text evidence="2">Catalyzes the post-translational formation of 4-hydroxyproline in -Xaa-Pro-Gly- sequences in collagens and other proteins.</text>
</comment>
<evidence type="ECO:0000313" key="17">
    <source>
        <dbReference type="Proteomes" id="UP000001307"/>
    </source>
</evidence>
<evidence type="ECO:0000256" key="4">
    <source>
        <dbReference type="ARBA" id="ARBA00006511"/>
    </source>
</evidence>
<dbReference type="OrthoDB" id="420380at2759"/>
<dbReference type="InterPro" id="IPR059068">
    <property type="entry name" value="TPR_P4H"/>
</dbReference>
<evidence type="ECO:0000256" key="6">
    <source>
        <dbReference type="ARBA" id="ARBA00022723"/>
    </source>
</evidence>
<keyword evidence="6" id="KW-0479">Metal-binding</keyword>
<keyword evidence="9" id="KW-0223">Dioxygenase</keyword>
<keyword evidence="11" id="KW-0408">Iron</keyword>
<dbReference type="InterPro" id="IPR005123">
    <property type="entry name" value="Oxoglu/Fe-dep_dioxygenase_dom"/>
</dbReference>
<dbReference type="Pfam" id="PF13640">
    <property type="entry name" value="2OG-FeII_Oxy_3"/>
    <property type="match status" value="1"/>
</dbReference>
<dbReference type="InParanoid" id="E4XYH6"/>
<evidence type="ECO:0000256" key="1">
    <source>
        <dbReference type="ARBA" id="ARBA00001961"/>
    </source>
</evidence>
<keyword evidence="10" id="KW-0560">Oxidoreductase</keyword>
<evidence type="ECO:0000256" key="10">
    <source>
        <dbReference type="ARBA" id="ARBA00023002"/>
    </source>
</evidence>
<dbReference type="InterPro" id="IPR045054">
    <property type="entry name" value="P4HA-like"/>
</dbReference>
<reference evidence="15" key="1">
    <citation type="journal article" date="2010" name="Science">
        <title>Plasticity of animal genome architecture unmasked by rapid evolution of a pelagic tunicate.</title>
        <authorList>
            <person name="Denoeud F."/>
            <person name="Henriet S."/>
            <person name="Mungpakdee S."/>
            <person name="Aury J.M."/>
            <person name="Da Silva C."/>
            <person name="Brinkmann H."/>
            <person name="Mikhaleva J."/>
            <person name="Olsen L.C."/>
            <person name="Jubin C."/>
            <person name="Canestro C."/>
            <person name="Bouquet J.M."/>
            <person name="Danks G."/>
            <person name="Poulain J."/>
            <person name="Campsteijn C."/>
            <person name="Adamski M."/>
            <person name="Cross I."/>
            <person name="Yadetie F."/>
            <person name="Muffato M."/>
            <person name="Louis A."/>
            <person name="Butcher S."/>
            <person name="Tsagkogeorga G."/>
            <person name="Konrad A."/>
            <person name="Singh S."/>
            <person name="Jensen M.F."/>
            <person name="Cong E.H."/>
            <person name="Eikeseth-Otteraa H."/>
            <person name="Noel B."/>
            <person name="Anthouard V."/>
            <person name="Porcel B.M."/>
            <person name="Kachouri-Lafond R."/>
            <person name="Nishino A."/>
            <person name="Ugolini M."/>
            <person name="Chourrout P."/>
            <person name="Nishida H."/>
            <person name="Aasland R."/>
            <person name="Huzurbazar S."/>
            <person name="Westhof E."/>
            <person name="Delsuc F."/>
            <person name="Lehrach H."/>
            <person name="Reinhardt R."/>
            <person name="Weissenbach J."/>
            <person name="Roy S.W."/>
            <person name="Artiguenave F."/>
            <person name="Postlethwait J.H."/>
            <person name="Manak J.R."/>
            <person name="Thompson E.M."/>
            <person name="Jaillon O."/>
            <person name="Du Pasquier L."/>
            <person name="Boudinot P."/>
            <person name="Liberles D.A."/>
            <person name="Volff J.N."/>
            <person name="Philippe H."/>
            <person name="Lenhard B."/>
            <person name="Roest Crollius H."/>
            <person name="Wincker P."/>
            <person name="Chourrout D."/>
        </authorList>
    </citation>
    <scope>NUCLEOTIDE SEQUENCE [LARGE SCALE GENOMIC DNA]</scope>
</reference>
<comment type="cofactor">
    <cofactor evidence="1">
        <name>L-ascorbate</name>
        <dbReference type="ChEBI" id="CHEBI:38290"/>
    </cofactor>
</comment>
<evidence type="ECO:0000256" key="13">
    <source>
        <dbReference type="SAM" id="Coils"/>
    </source>
</evidence>
<dbReference type="GO" id="GO:0005788">
    <property type="term" value="C:endoplasmic reticulum lumen"/>
    <property type="evidence" value="ECO:0007669"/>
    <property type="project" value="UniProtKB-SubCell"/>
</dbReference>
<keyword evidence="12" id="KW-0325">Glycoprotein</keyword>
<dbReference type="EMBL" id="FN653330">
    <property type="protein sequence ID" value="CBY17758.1"/>
    <property type="molecule type" value="Genomic_DNA"/>
</dbReference>
<evidence type="ECO:0000256" key="9">
    <source>
        <dbReference type="ARBA" id="ARBA00022964"/>
    </source>
</evidence>
<dbReference type="GO" id="GO:0004656">
    <property type="term" value="F:procollagen-proline 4-dioxygenase activity"/>
    <property type="evidence" value="ECO:0007669"/>
    <property type="project" value="UniProtKB-EC"/>
</dbReference>
<evidence type="ECO:0000256" key="12">
    <source>
        <dbReference type="ARBA" id="ARBA00023180"/>
    </source>
</evidence>
<dbReference type="PANTHER" id="PTHR10869:SF244">
    <property type="entry name" value="PROLYL 4-HYDROXYLASE SUBUNIT ALPHA-2"/>
    <property type="match status" value="1"/>
</dbReference>
<dbReference type="SMART" id="SM00702">
    <property type="entry name" value="P4Hc"/>
    <property type="match status" value="1"/>
</dbReference>